<evidence type="ECO:0000256" key="1">
    <source>
        <dbReference type="ARBA" id="ARBA00022676"/>
    </source>
</evidence>
<dbReference type="InterPro" id="IPR050194">
    <property type="entry name" value="Glycosyltransferase_grp1"/>
</dbReference>
<keyword evidence="3" id="KW-1133">Transmembrane helix</keyword>
<keyword evidence="3" id="KW-0472">Membrane</keyword>
<keyword evidence="6" id="KW-1185">Reference proteome</keyword>
<name>A0A9W7SRK5_9PEZI</name>
<proteinExistence type="predicted"/>
<dbReference type="Gene3D" id="3.40.50.2000">
    <property type="entry name" value="Glycogen Phosphorylase B"/>
    <property type="match status" value="2"/>
</dbReference>
<keyword evidence="1" id="KW-0808">Transferase</keyword>
<dbReference type="PANTHER" id="PTHR45947:SF3">
    <property type="entry name" value="SULFOQUINOVOSYL TRANSFERASE SQD2"/>
    <property type="match status" value="1"/>
</dbReference>
<protein>
    <submittedName>
        <fullName evidence="5">Glycosyltransferase family 4 protein</fullName>
    </submittedName>
</protein>
<dbReference type="CDD" id="cd03814">
    <property type="entry name" value="GT4-like"/>
    <property type="match status" value="1"/>
</dbReference>
<dbReference type="Pfam" id="PF00534">
    <property type="entry name" value="Glycos_transf_1"/>
    <property type="match status" value="1"/>
</dbReference>
<dbReference type="SUPFAM" id="SSF53756">
    <property type="entry name" value="UDP-Glycosyltransferase/glycogen phosphorylase"/>
    <property type="match status" value="1"/>
</dbReference>
<dbReference type="InterPro" id="IPR001296">
    <property type="entry name" value="Glyco_trans_1"/>
</dbReference>
<dbReference type="EMBL" id="RIBY02001890">
    <property type="protein sequence ID" value="KAH9827298.1"/>
    <property type="molecule type" value="Genomic_DNA"/>
</dbReference>
<dbReference type="PANTHER" id="PTHR45947">
    <property type="entry name" value="SULFOQUINOVOSYL TRANSFERASE SQD2"/>
    <property type="match status" value="1"/>
</dbReference>
<comment type="caution">
    <text evidence="5">The sequence shown here is derived from an EMBL/GenBank/DDBJ whole genome shotgun (WGS) entry which is preliminary data.</text>
</comment>
<dbReference type="OrthoDB" id="512920at2759"/>
<feature type="transmembrane region" description="Helical" evidence="3">
    <location>
        <begin position="527"/>
        <end position="549"/>
    </location>
</feature>
<evidence type="ECO:0000256" key="2">
    <source>
        <dbReference type="SAM" id="MobiDB-lite"/>
    </source>
</evidence>
<dbReference type="AlphaFoldDB" id="A0A9W7SRK5"/>
<evidence type="ECO:0000259" key="4">
    <source>
        <dbReference type="Pfam" id="PF00534"/>
    </source>
</evidence>
<organism evidence="5 6">
    <name type="scientific">Teratosphaeria destructans</name>
    <dbReference type="NCBI Taxonomy" id="418781"/>
    <lineage>
        <taxon>Eukaryota</taxon>
        <taxon>Fungi</taxon>
        <taxon>Dikarya</taxon>
        <taxon>Ascomycota</taxon>
        <taxon>Pezizomycotina</taxon>
        <taxon>Dothideomycetes</taxon>
        <taxon>Dothideomycetidae</taxon>
        <taxon>Mycosphaerellales</taxon>
        <taxon>Teratosphaeriaceae</taxon>
        <taxon>Teratosphaeria</taxon>
    </lineage>
</organism>
<reference evidence="5 6" key="2">
    <citation type="journal article" date="2021" name="Curr. Genet.">
        <title>Genetic response to nitrogen starvation in the aggressive Eucalyptus foliar pathogen Teratosphaeria destructans.</title>
        <authorList>
            <person name="Havenga M."/>
            <person name="Wingfield B.D."/>
            <person name="Wingfield M.J."/>
            <person name="Dreyer L.L."/>
            <person name="Roets F."/>
            <person name="Aylward J."/>
        </authorList>
    </citation>
    <scope>NUCLEOTIDE SEQUENCE [LARGE SCALE GENOMIC DNA]</scope>
    <source>
        <strain evidence="5">CMW44962</strain>
    </source>
</reference>
<evidence type="ECO:0000313" key="5">
    <source>
        <dbReference type="EMBL" id="KAH9827298.1"/>
    </source>
</evidence>
<feature type="region of interest" description="Disordered" evidence="2">
    <location>
        <begin position="127"/>
        <end position="149"/>
    </location>
</feature>
<evidence type="ECO:0000313" key="6">
    <source>
        <dbReference type="Proteomes" id="UP001138500"/>
    </source>
</evidence>
<dbReference type="Proteomes" id="UP001138500">
    <property type="component" value="Unassembled WGS sequence"/>
</dbReference>
<sequence>MSDRSSSVHHHHSSTPACPKPDFPKPDFPKELIGTKLLLASESLGPVNGVSRTTQSLIDYLRDNGVHVATCAPRYVGQHVVEPKPGRQPIVNPDWVRKIEAKSSSLASRAIGGSWSFHDTHRDEQTSETQRLLQVPSQSARTPMLTRRRSADTQRKAEQAMLGSHNPEFRLQGYPLPYNPDLTVAYPFRLGVVYDRTFVPDMIYLASPASVGFQFLVQLRQLDQPPPVFLNFQTDLSAYAQILFPTPLDHYAVKMLQIVQGYLFRAPSVRTIFYPSAYVRKYMEDAGAPSHKMRQLGRGVDTELFNPARRDEQRRRELAPHGEVIFACICRVAPEKGFEFLAQAIKQLLATGLKFKLLIVGSNKNPAVVNEVRDYFDGIQQHVVFAGMKRGVDLAREYAAADVFLHCSITETFGLVVLESMASGVPVIARDEGGPSETVKHGKSGYLVPPHDLDDFVDRAYELGTNAELRRQMSLAAREQALDTTWDKINNQVARELAAVLKAQPPKTDLQKAKDGFYGTMTNMAGVYFAVGIVWIFWFIAVIPMLACGRVHGMFKKQR</sequence>
<feature type="domain" description="Glycosyl transferase family 1" evidence="4">
    <location>
        <begin position="310"/>
        <end position="479"/>
    </location>
</feature>
<feature type="region of interest" description="Disordered" evidence="2">
    <location>
        <begin position="1"/>
        <end position="26"/>
    </location>
</feature>
<reference evidence="5 6" key="1">
    <citation type="journal article" date="2018" name="IMA Fungus">
        <title>IMA Genome-F 10: Nine draft genome sequences of Claviceps purpurea s.lat., including C. arundinis, C. humidiphila, and C. cf. spartinae, pseudomolecules for the pitch canker pathogen Fusarium circinatum, draft genome of Davidsoniella eucalypti, Grosmannia galeiformis, Quambalaria eucalypti, and Teratosphaeria destructans.</title>
        <authorList>
            <person name="Wingfield B.D."/>
            <person name="Liu M."/>
            <person name="Nguyen H.D."/>
            <person name="Lane F.A."/>
            <person name="Morgan S.W."/>
            <person name="De Vos L."/>
            <person name="Wilken P.M."/>
            <person name="Duong T.A."/>
            <person name="Aylward J."/>
            <person name="Coetzee M.P."/>
            <person name="Dadej K."/>
            <person name="De Beer Z.W."/>
            <person name="Findlay W."/>
            <person name="Havenga M."/>
            <person name="Kolarik M."/>
            <person name="Menzies J.G."/>
            <person name="Naidoo K."/>
            <person name="Pochopski O."/>
            <person name="Shoukouhi P."/>
            <person name="Santana Q.C."/>
            <person name="Seifert K.A."/>
            <person name="Soal N."/>
            <person name="Steenkamp E.T."/>
            <person name="Tatham C.T."/>
            <person name="van der Nest M.A."/>
            <person name="Wingfield M.J."/>
        </authorList>
    </citation>
    <scope>NUCLEOTIDE SEQUENCE [LARGE SCALE GENOMIC DNA]</scope>
    <source>
        <strain evidence="5">CMW44962</strain>
    </source>
</reference>
<dbReference type="GO" id="GO:0016757">
    <property type="term" value="F:glycosyltransferase activity"/>
    <property type="evidence" value="ECO:0007669"/>
    <property type="project" value="UniProtKB-KW"/>
</dbReference>
<keyword evidence="3" id="KW-0812">Transmembrane</keyword>
<feature type="compositionally biased region" description="Polar residues" evidence="2">
    <location>
        <begin position="127"/>
        <end position="141"/>
    </location>
</feature>
<gene>
    <name evidence="5" type="ORF">Tdes44962_MAKER02924</name>
</gene>
<keyword evidence="1" id="KW-0328">Glycosyltransferase</keyword>
<evidence type="ECO:0000256" key="3">
    <source>
        <dbReference type="SAM" id="Phobius"/>
    </source>
</evidence>
<accession>A0A9W7SRK5</accession>